<feature type="transmembrane region" description="Helical" evidence="2">
    <location>
        <begin position="321"/>
        <end position="338"/>
    </location>
</feature>
<dbReference type="EMBL" id="CP036272">
    <property type="protein sequence ID" value="QDT58797.1"/>
    <property type="molecule type" value="Genomic_DNA"/>
</dbReference>
<feature type="transmembrane region" description="Helical" evidence="2">
    <location>
        <begin position="971"/>
        <end position="993"/>
    </location>
</feature>
<feature type="transmembrane region" description="Helical" evidence="2">
    <location>
        <begin position="407"/>
        <end position="427"/>
    </location>
</feature>
<feature type="transmembrane region" description="Helical" evidence="2">
    <location>
        <begin position="841"/>
        <end position="860"/>
    </location>
</feature>
<feature type="transmembrane region" description="Helical" evidence="2">
    <location>
        <begin position="1762"/>
        <end position="1780"/>
    </location>
</feature>
<feature type="transmembrane region" description="Helical" evidence="2">
    <location>
        <begin position="693"/>
        <end position="712"/>
    </location>
</feature>
<feature type="transmembrane region" description="Helical" evidence="2">
    <location>
        <begin position="1283"/>
        <end position="1302"/>
    </location>
</feature>
<dbReference type="Proteomes" id="UP000315003">
    <property type="component" value="Chromosome"/>
</dbReference>
<feature type="transmembrane region" description="Helical" evidence="2">
    <location>
        <begin position="1973"/>
        <end position="1991"/>
    </location>
</feature>
<feature type="transmembrane region" description="Helical" evidence="2">
    <location>
        <begin position="1622"/>
        <end position="1646"/>
    </location>
</feature>
<feature type="transmembrane region" description="Helical" evidence="2">
    <location>
        <begin position="1569"/>
        <end position="1586"/>
    </location>
</feature>
<evidence type="ECO:0000256" key="2">
    <source>
        <dbReference type="SAM" id="Phobius"/>
    </source>
</evidence>
<feature type="transmembrane region" description="Helical" evidence="2">
    <location>
        <begin position="475"/>
        <end position="494"/>
    </location>
</feature>
<feature type="transmembrane region" description="Helical" evidence="2">
    <location>
        <begin position="942"/>
        <end position="959"/>
    </location>
</feature>
<evidence type="ECO:0000313" key="4">
    <source>
        <dbReference type="Proteomes" id="UP000315003"/>
    </source>
</evidence>
<feature type="transmembrane region" description="Helical" evidence="2">
    <location>
        <begin position="1716"/>
        <end position="1742"/>
    </location>
</feature>
<feature type="transmembrane region" description="Helical" evidence="2">
    <location>
        <begin position="1683"/>
        <end position="1704"/>
    </location>
</feature>
<feature type="transmembrane region" description="Helical" evidence="2">
    <location>
        <begin position="1378"/>
        <end position="1397"/>
    </location>
</feature>
<keyword evidence="4" id="KW-1185">Reference proteome</keyword>
<feature type="transmembrane region" description="Helical" evidence="2">
    <location>
        <begin position="2024"/>
        <end position="2045"/>
    </location>
</feature>
<feature type="transmembrane region" description="Helical" evidence="2">
    <location>
        <begin position="1792"/>
        <end position="1812"/>
    </location>
</feature>
<feature type="transmembrane region" description="Helical" evidence="2">
    <location>
        <begin position="755"/>
        <end position="774"/>
    </location>
</feature>
<feature type="transmembrane region" description="Helical" evidence="2">
    <location>
        <begin position="811"/>
        <end position="829"/>
    </location>
</feature>
<feature type="transmembrane region" description="Helical" evidence="2">
    <location>
        <begin position="1348"/>
        <end position="1366"/>
    </location>
</feature>
<feature type="transmembrane region" description="Helical" evidence="2">
    <location>
        <begin position="1652"/>
        <end position="1671"/>
    </location>
</feature>
<feature type="transmembrane region" description="Helical" evidence="2">
    <location>
        <begin position="287"/>
        <end position="309"/>
    </location>
</feature>
<feature type="region of interest" description="Disordered" evidence="1">
    <location>
        <begin position="90"/>
        <end position="199"/>
    </location>
</feature>
<feature type="transmembrane region" description="Helical" evidence="2">
    <location>
        <begin position="1214"/>
        <end position="1233"/>
    </location>
</feature>
<feature type="compositionally biased region" description="Polar residues" evidence="1">
    <location>
        <begin position="131"/>
        <end position="141"/>
    </location>
</feature>
<evidence type="ECO:0000313" key="3">
    <source>
        <dbReference type="EMBL" id="QDT58797.1"/>
    </source>
</evidence>
<feature type="transmembrane region" description="Helical" evidence="2">
    <location>
        <begin position="1998"/>
        <end position="2018"/>
    </location>
</feature>
<evidence type="ECO:0000256" key="1">
    <source>
        <dbReference type="SAM" id="MobiDB-lite"/>
    </source>
</evidence>
<feature type="transmembrane region" description="Helical" evidence="2">
    <location>
        <begin position="1092"/>
        <end position="1114"/>
    </location>
</feature>
<dbReference type="OrthoDB" id="221142at2"/>
<proteinExistence type="predicted"/>
<feature type="transmembrane region" description="Helical" evidence="2">
    <location>
        <begin position="379"/>
        <end position="401"/>
    </location>
</feature>
<feature type="transmembrane region" description="Helical" evidence="2">
    <location>
        <begin position="1120"/>
        <end position="1141"/>
    </location>
</feature>
<accession>A0A517SRP0</accession>
<feature type="transmembrane region" description="Helical" evidence="2">
    <location>
        <begin position="1592"/>
        <end position="1610"/>
    </location>
</feature>
<feature type="transmembrane region" description="Helical" evidence="2">
    <location>
        <begin position="908"/>
        <end position="930"/>
    </location>
</feature>
<feature type="transmembrane region" description="Helical" evidence="2">
    <location>
        <begin position="999"/>
        <end position="1020"/>
    </location>
</feature>
<feature type="transmembrane region" description="Helical" evidence="2">
    <location>
        <begin position="534"/>
        <end position="551"/>
    </location>
</feature>
<feature type="transmembrane region" description="Helical" evidence="2">
    <location>
        <begin position="1183"/>
        <end position="1202"/>
    </location>
</feature>
<feature type="transmembrane region" description="Helical" evidence="2">
    <location>
        <begin position="350"/>
        <end position="367"/>
    </location>
</feature>
<feature type="transmembrane region" description="Helical" evidence="2">
    <location>
        <begin position="1153"/>
        <end position="1177"/>
    </location>
</feature>
<gene>
    <name evidence="3" type="ORF">SV7mr_12980</name>
</gene>
<feature type="compositionally biased region" description="Basic and acidic residues" evidence="1">
    <location>
        <begin position="190"/>
        <end position="199"/>
    </location>
</feature>
<feature type="transmembrane region" description="Helical" evidence="2">
    <location>
        <begin position="657"/>
        <end position="681"/>
    </location>
</feature>
<feature type="transmembrane region" description="Helical" evidence="2">
    <location>
        <begin position="1867"/>
        <end position="1885"/>
    </location>
</feature>
<feature type="transmembrane region" description="Helical" evidence="2">
    <location>
        <begin position="1833"/>
        <end position="1855"/>
    </location>
</feature>
<feature type="transmembrane region" description="Helical" evidence="2">
    <location>
        <begin position="1032"/>
        <end position="1054"/>
    </location>
</feature>
<feature type="transmembrane region" description="Helical" evidence="2">
    <location>
        <begin position="1456"/>
        <end position="1474"/>
    </location>
</feature>
<feature type="transmembrane region" description="Helical" evidence="2">
    <location>
        <begin position="1486"/>
        <end position="1504"/>
    </location>
</feature>
<feature type="transmembrane region" description="Helical" evidence="2">
    <location>
        <begin position="780"/>
        <end position="799"/>
    </location>
</feature>
<feature type="transmembrane region" description="Helical" evidence="2">
    <location>
        <begin position="1918"/>
        <end position="1936"/>
    </location>
</feature>
<name>A0A517SRP0_9BACT</name>
<feature type="transmembrane region" description="Helical" evidence="2">
    <location>
        <begin position="1892"/>
        <end position="1912"/>
    </location>
</feature>
<feature type="transmembrane region" description="Helical" evidence="2">
    <location>
        <begin position="1948"/>
        <end position="1967"/>
    </location>
</feature>
<keyword evidence="2" id="KW-0812">Transmembrane</keyword>
<protein>
    <submittedName>
        <fullName evidence="3">Uncharacterized protein</fullName>
    </submittedName>
</protein>
<feature type="transmembrane region" description="Helical" evidence="2">
    <location>
        <begin position="1066"/>
        <end position="1085"/>
    </location>
</feature>
<organism evidence="3 4">
    <name type="scientific">Stieleria bergensis</name>
    <dbReference type="NCBI Taxonomy" id="2528025"/>
    <lineage>
        <taxon>Bacteria</taxon>
        <taxon>Pseudomonadati</taxon>
        <taxon>Planctomycetota</taxon>
        <taxon>Planctomycetia</taxon>
        <taxon>Pirellulales</taxon>
        <taxon>Pirellulaceae</taxon>
        <taxon>Stieleria</taxon>
    </lineage>
</organism>
<sequence>MFAEFLIFLFIGWVIVTLVGHASWLLVKLLLSGLFGIREPKSPAVTETPSLRDDIAGARRVLQYAHFQKRISQRQAKAIGQQLQQLGDELSQPGSLQSPASPPVWHPQPMQAGSVAIDPPPMAGAIERSSAALSPTATTPGEPSIVPVDSSPERTHLSGGIGEAVNGDRSSDRGNVSGPVAGVTSGAASDDERVESTARRQPAEALRHLHAARQQDLADASLAATTVTDSLAATRGATQAAAGRTLAEFLADHNIRWGELLAGVLIVVCSIGLVVSLWSTLSSMHRVVPSMLFLAGNAAIFSAGLYTFFRWKLPDTSRATLLIATFLVPLGILAGLSTGDSESAVQLTDPIALVGLFVGGVVYTLFLRQSSRVLVGKHLALAMTIGIVGVAAVIPFAPALWRWLGGYAGLGMYVASVVVVVSQFVVWRNIDQHPRSTGRLHAFAGKRLMVIGVSLFCLAVLATYLGFLTREIPKAWLPIALGTIPGLVVLAGSLGTMVRLVRRPRIALASTAAAICVLLLCGALVVPVSFALKWTWVWAGSFSIAALWVAIQQRRTQHLMGAWTAIATIPLGVALSLSAPEISRLVFGNEALLEWALWRQLLCGVNAVTLFVFGGTLVGIGLLLRKQLVGIGLLACGAGWLALSGLIAAVLTFAPSAWLAGVPLSFVVGITSLVALAGMIVQSSKISIDPKGSQGLVLGALLFSSIAGFGWLKVVDVQWIEADSGLCFQVGWAVSIAAAMQMICAWRTRDEFRRLLAYEYTAVGIGFSLLAAVFDAFAGATWVSATVLVVVSNAMWTWIGLSVRQTLPLQMARLSSVVGLFVVCYGALWDQLQAAEAWRSGSALWVLTAALVGLTAWVQLRSMFLDWLHHWAVQVPSAAKQSGLAERFRWYRLDQQDWDVDSFRSLQCIAVVSLLLAAMWGVFAVVASSWGHSVAYDASNRLPGLTLLSFGMLLYLPAIGRSLSRSWLLQLRLAHLAGLIGWFCWRTAVWYSYDASTQLVVMTSLGVGVLLLIDVTQGLMIRVRRLLGERRIVLFFAPALCMVSTVTILINQWLPEVVADLAPPSFSTGTVAVWWGGMGLIWAMLAYRERNGFRAVSIAFVLPLLVLWVMPLWLPGLPTAWFQAAIVLLALIAVGCHFVLGDAQHPASLAINLGFVMSMVAGLGSAVVMTMLVLIEAPYLGQFHQWIAIASSFTTFGLILSAPKLLERQWREKLAINATAAPLVLAAPLAVAFGQWTGDSSDATWMVGLLLTFCAVVVMVGAAYQFVFLPGRVTARGNLQDKLLSIGLALLVVVQCLCYGTGPFVHVGLLTATMILVSVTGSALLGSWEDSPGIEKPAFVRLDAVARWFATGCAWFGLAAGAWFVIDELPVVGRDRWMAFNAFYVWFALWCILWRFICVDPRSGIVGQLKASRPRWLAMLVDTQVSVLVLCLSVFELFVCFGVFVRWPSPELASDGWCFVRQGLGWFIVVSAFWRRGVRGAGEVSGYLAMVLVGLFSVRVASLWTEESVILVTVFSSAIALLVTVAVYASSLIALVSTLVNRIWSGFGPERDVSATQLVDVLRMLQRQIVIPLVIVVSVGGNLLISENGHQFVPFAIGGVAMLGWAIAELADRLMNSWQRYVSVLVGLLAIAMWSSVNLSAVVAGWELAARWFISWSMISAVTVFAVPRLVAKSWWGRWEAAVRFGGLSTMTLSGLSLVALLVIEFGLRIGGQTDVLIRPIMLAVAGTLVSACVLCTGGAVFSGPGFRYAEIWKLTDRKRTALVIGAQMFGGLAWFHLFLCRSPLASLGLRPYWPYVVMALAFASAGVVQWAMRRDDKVLVAVMRKSVMYLPLIPVIGFWISGSVVTGLFGQSAADSWSFIEGRVSYQALLIVVTLYYSVVSFMWKNTVMRMFAIVGGNATIWVVLAQAEGWSLWQHPQAWLIPPALCVLVGVQFYRHQLGVRAANAIRYAATSMIYILSSADMFIQGLGESILGPMVLVGLALIGVAFGIACKVRPFVYLGTLFVFLGTVSMVWHAQQQIQAVWPWWVFGISTGIVLLVLLTLIEKNKQQFRQFTRHLQKWEG</sequence>
<feature type="transmembrane region" description="Helical" evidence="2">
    <location>
        <begin position="1308"/>
        <end position="1328"/>
    </location>
</feature>
<feature type="transmembrane region" description="Helical" evidence="2">
    <location>
        <begin position="506"/>
        <end position="528"/>
    </location>
</feature>
<feature type="transmembrane region" description="Helical" evidence="2">
    <location>
        <begin position="631"/>
        <end position="651"/>
    </location>
</feature>
<feature type="transmembrane region" description="Helical" evidence="2">
    <location>
        <begin position="724"/>
        <end position="743"/>
    </location>
</feature>
<keyword evidence="2" id="KW-0472">Membrane</keyword>
<feature type="transmembrane region" description="Helical" evidence="2">
    <location>
        <begin position="1510"/>
        <end position="1536"/>
    </location>
</feature>
<dbReference type="RefSeq" id="WP_145270196.1">
    <property type="nucleotide sequence ID" value="NZ_CP036272.1"/>
</dbReference>
<feature type="transmembrane region" description="Helical" evidence="2">
    <location>
        <begin position="558"/>
        <end position="577"/>
    </location>
</feature>
<feature type="transmembrane region" description="Helical" evidence="2">
    <location>
        <begin position="597"/>
        <end position="624"/>
    </location>
</feature>
<feature type="transmembrane region" description="Helical" evidence="2">
    <location>
        <begin position="448"/>
        <end position="469"/>
    </location>
</feature>
<feature type="transmembrane region" description="Helical" evidence="2">
    <location>
        <begin position="1417"/>
        <end position="1444"/>
    </location>
</feature>
<keyword evidence="2" id="KW-1133">Transmembrane helix</keyword>
<feature type="transmembrane region" description="Helical" evidence="2">
    <location>
        <begin position="260"/>
        <end position="281"/>
    </location>
</feature>
<feature type="transmembrane region" description="Helical" evidence="2">
    <location>
        <begin position="1245"/>
        <end position="1271"/>
    </location>
</feature>
<reference evidence="3 4" key="1">
    <citation type="submission" date="2019-02" db="EMBL/GenBank/DDBJ databases">
        <title>Deep-cultivation of Planctomycetes and their phenomic and genomic characterization uncovers novel biology.</title>
        <authorList>
            <person name="Wiegand S."/>
            <person name="Jogler M."/>
            <person name="Boedeker C."/>
            <person name="Pinto D."/>
            <person name="Vollmers J."/>
            <person name="Rivas-Marin E."/>
            <person name="Kohn T."/>
            <person name="Peeters S.H."/>
            <person name="Heuer A."/>
            <person name="Rast P."/>
            <person name="Oberbeckmann S."/>
            <person name="Bunk B."/>
            <person name="Jeske O."/>
            <person name="Meyerdierks A."/>
            <person name="Storesund J.E."/>
            <person name="Kallscheuer N."/>
            <person name="Luecker S."/>
            <person name="Lage O.M."/>
            <person name="Pohl T."/>
            <person name="Merkel B.J."/>
            <person name="Hornburger P."/>
            <person name="Mueller R.-W."/>
            <person name="Bruemmer F."/>
            <person name="Labrenz M."/>
            <person name="Spormann A.M."/>
            <person name="Op den Camp H."/>
            <person name="Overmann J."/>
            <person name="Amann R."/>
            <person name="Jetten M.S.M."/>
            <person name="Mascher T."/>
            <person name="Medema M.H."/>
            <person name="Devos D.P."/>
            <person name="Kaster A.-K."/>
            <person name="Ovreas L."/>
            <person name="Rohde M."/>
            <person name="Galperin M.Y."/>
            <person name="Jogler C."/>
        </authorList>
    </citation>
    <scope>NUCLEOTIDE SEQUENCE [LARGE SCALE GENOMIC DNA]</scope>
    <source>
        <strain evidence="3 4">SV_7m_r</strain>
    </source>
</reference>
<feature type="transmembrane region" description="Helical" evidence="2">
    <location>
        <begin position="6"/>
        <end position="31"/>
    </location>
</feature>